<dbReference type="EMBL" id="CP036275">
    <property type="protein sequence ID" value="QDU37185.1"/>
    <property type="molecule type" value="Genomic_DNA"/>
</dbReference>
<evidence type="ECO:0000256" key="1">
    <source>
        <dbReference type="ARBA" id="ARBA00008779"/>
    </source>
</evidence>
<keyword evidence="5" id="KW-1185">Reference proteome</keyword>
<dbReference type="InterPro" id="IPR000917">
    <property type="entry name" value="Sulfatase_N"/>
</dbReference>
<name>A0A517Z425_9PLAN</name>
<sequence length="471" mass="52071">MMSGRLPFFFASGPATCHSPFPVIAPLLILLLTACISRAEPAADPPPNILIITADNLGYGDLVSYNPDSPILTPRLDQLAEQGTRLTAFYTASPTCTVSRASLLTGRIPQRHGLIDQLAGVAGNYGIGLDHDEILIPQILSRAPTPYVAGCFGKWNIGFAPGSRPTERGFDEFLGHASGNCDYYRHNYREKHDLYRGTEKLHREGKYTTDLFADAAIDFIQRHTAADRPWFCYLPFNAPHFPVAGNKPPGEPNIWQAPDRAFDAYEFGPDETDPYRRYMAVVTALDEAIGRVLDVLDDAEVAENTFVFFMSDNGAFRLGREGLDVGSNEPLRHGGVTCWEGGLRVVAMARWPGHIPPGTVVDQPLWSPDLLIASAELAGAPLPDDRTFDGRNPLPVLTEGAPSPHESLVFQYRRHAALRQGNWKIVRERPDQPWQLYNLASDPAEAHDLAESHTDRVRGLTEAFSGWQRSF</sequence>
<dbReference type="PANTHER" id="PTHR42693">
    <property type="entry name" value="ARYLSULFATASE FAMILY MEMBER"/>
    <property type="match status" value="1"/>
</dbReference>
<dbReference type="AlphaFoldDB" id="A0A517Z425"/>
<dbReference type="GO" id="GO:0004065">
    <property type="term" value="F:arylsulfatase activity"/>
    <property type="evidence" value="ECO:0007669"/>
    <property type="project" value="UniProtKB-EC"/>
</dbReference>
<dbReference type="Proteomes" id="UP000320496">
    <property type="component" value="Chromosome"/>
</dbReference>
<dbReference type="OrthoDB" id="9783154at2"/>
<dbReference type="PROSITE" id="PS51257">
    <property type="entry name" value="PROKAR_LIPOPROTEIN"/>
    <property type="match status" value="1"/>
</dbReference>
<comment type="similarity">
    <text evidence="1">Belongs to the sulfatase family.</text>
</comment>
<gene>
    <name evidence="4" type="primary">atsA_21</name>
    <name evidence="4" type="ORF">Mal4_14940</name>
</gene>
<proteinExistence type="inferred from homology"/>
<dbReference type="KEGG" id="mri:Mal4_14940"/>
<organism evidence="4 5">
    <name type="scientific">Maioricimonas rarisocia</name>
    <dbReference type="NCBI Taxonomy" id="2528026"/>
    <lineage>
        <taxon>Bacteria</taxon>
        <taxon>Pseudomonadati</taxon>
        <taxon>Planctomycetota</taxon>
        <taxon>Planctomycetia</taxon>
        <taxon>Planctomycetales</taxon>
        <taxon>Planctomycetaceae</taxon>
        <taxon>Maioricimonas</taxon>
    </lineage>
</organism>
<dbReference type="SUPFAM" id="SSF53649">
    <property type="entry name" value="Alkaline phosphatase-like"/>
    <property type="match status" value="1"/>
</dbReference>
<dbReference type="InterPro" id="IPR017850">
    <property type="entry name" value="Alkaline_phosphatase_core_sf"/>
</dbReference>
<evidence type="ECO:0000313" key="4">
    <source>
        <dbReference type="EMBL" id="QDU37185.1"/>
    </source>
</evidence>
<reference evidence="4 5" key="1">
    <citation type="submission" date="2019-02" db="EMBL/GenBank/DDBJ databases">
        <title>Deep-cultivation of Planctomycetes and their phenomic and genomic characterization uncovers novel biology.</title>
        <authorList>
            <person name="Wiegand S."/>
            <person name="Jogler M."/>
            <person name="Boedeker C."/>
            <person name="Pinto D."/>
            <person name="Vollmers J."/>
            <person name="Rivas-Marin E."/>
            <person name="Kohn T."/>
            <person name="Peeters S.H."/>
            <person name="Heuer A."/>
            <person name="Rast P."/>
            <person name="Oberbeckmann S."/>
            <person name="Bunk B."/>
            <person name="Jeske O."/>
            <person name="Meyerdierks A."/>
            <person name="Storesund J.E."/>
            <person name="Kallscheuer N."/>
            <person name="Luecker S."/>
            <person name="Lage O.M."/>
            <person name="Pohl T."/>
            <person name="Merkel B.J."/>
            <person name="Hornburger P."/>
            <person name="Mueller R.-W."/>
            <person name="Bruemmer F."/>
            <person name="Labrenz M."/>
            <person name="Spormann A.M."/>
            <person name="Op den Camp H."/>
            <person name="Overmann J."/>
            <person name="Amann R."/>
            <person name="Jetten M.S.M."/>
            <person name="Mascher T."/>
            <person name="Medema M.H."/>
            <person name="Devos D.P."/>
            <person name="Kaster A.-K."/>
            <person name="Ovreas L."/>
            <person name="Rohde M."/>
            <person name="Galperin M.Y."/>
            <person name="Jogler C."/>
        </authorList>
    </citation>
    <scope>NUCLEOTIDE SEQUENCE [LARGE SCALE GENOMIC DNA]</scope>
    <source>
        <strain evidence="4 5">Mal4</strain>
    </source>
</reference>
<accession>A0A517Z425</accession>
<feature type="domain" description="Sulfatase N-terminal" evidence="3">
    <location>
        <begin position="47"/>
        <end position="379"/>
    </location>
</feature>
<dbReference type="PANTHER" id="PTHR42693:SF53">
    <property type="entry name" value="ENDO-4-O-SULFATASE"/>
    <property type="match status" value="1"/>
</dbReference>
<protein>
    <submittedName>
        <fullName evidence="4">Arylsulfatase</fullName>
        <ecNumber evidence="4">3.1.6.1</ecNumber>
    </submittedName>
</protein>
<dbReference type="InterPro" id="IPR050738">
    <property type="entry name" value="Sulfatase"/>
</dbReference>
<evidence type="ECO:0000313" key="5">
    <source>
        <dbReference type="Proteomes" id="UP000320496"/>
    </source>
</evidence>
<dbReference type="Pfam" id="PF00884">
    <property type="entry name" value="Sulfatase"/>
    <property type="match status" value="1"/>
</dbReference>
<evidence type="ECO:0000256" key="2">
    <source>
        <dbReference type="ARBA" id="ARBA00022801"/>
    </source>
</evidence>
<dbReference type="EC" id="3.1.6.1" evidence="4"/>
<evidence type="ECO:0000259" key="3">
    <source>
        <dbReference type="Pfam" id="PF00884"/>
    </source>
</evidence>
<dbReference type="Gene3D" id="3.30.1120.10">
    <property type="match status" value="1"/>
</dbReference>
<dbReference type="Gene3D" id="3.40.720.10">
    <property type="entry name" value="Alkaline Phosphatase, subunit A"/>
    <property type="match status" value="1"/>
</dbReference>
<keyword evidence="2 4" id="KW-0378">Hydrolase</keyword>